<organism evidence="2 3">
    <name type="scientific">Pseudonocardia xishanensis</name>
    <dbReference type="NCBI Taxonomy" id="630995"/>
    <lineage>
        <taxon>Bacteria</taxon>
        <taxon>Bacillati</taxon>
        <taxon>Actinomycetota</taxon>
        <taxon>Actinomycetes</taxon>
        <taxon>Pseudonocardiales</taxon>
        <taxon>Pseudonocardiaceae</taxon>
        <taxon>Pseudonocardia</taxon>
    </lineage>
</organism>
<dbReference type="EMBL" id="BAABGT010000031">
    <property type="protein sequence ID" value="GAA4545372.1"/>
    <property type="molecule type" value="Genomic_DNA"/>
</dbReference>
<keyword evidence="3" id="KW-1185">Reference proteome</keyword>
<feature type="domain" description="AtuA-like ferredoxin-fold" evidence="1">
    <location>
        <begin position="18"/>
        <end position="84"/>
    </location>
</feature>
<dbReference type="Proteomes" id="UP001501598">
    <property type="component" value="Unassembled WGS sequence"/>
</dbReference>
<proteinExistence type="predicted"/>
<protein>
    <recommendedName>
        <fullName evidence="1">AtuA-like ferredoxin-fold domain-containing protein</fullName>
    </recommendedName>
</protein>
<evidence type="ECO:0000259" key="1">
    <source>
        <dbReference type="Pfam" id="PF23544"/>
    </source>
</evidence>
<reference evidence="3" key="1">
    <citation type="journal article" date="2019" name="Int. J. Syst. Evol. Microbiol.">
        <title>The Global Catalogue of Microorganisms (GCM) 10K type strain sequencing project: providing services to taxonomists for standard genome sequencing and annotation.</title>
        <authorList>
            <consortium name="The Broad Institute Genomics Platform"/>
            <consortium name="The Broad Institute Genome Sequencing Center for Infectious Disease"/>
            <person name="Wu L."/>
            <person name="Ma J."/>
        </authorList>
    </citation>
    <scope>NUCLEOTIDE SEQUENCE [LARGE SCALE GENOMIC DNA]</scope>
    <source>
        <strain evidence="3">JCM 17906</strain>
    </source>
</reference>
<evidence type="ECO:0000313" key="3">
    <source>
        <dbReference type="Proteomes" id="UP001501598"/>
    </source>
</evidence>
<accession>A0ABP8RR72</accession>
<dbReference type="PANTHER" id="PTHR47585">
    <property type="match status" value="1"/>
</dbReference>
<evidence type="ECO:0000313" key="2">
    <source>
        <dbReference type="EMBL" id="GAA4545372.1"/>
    </source>
</evidence>
<name>A0ABP8RR72_9PSEU</name>
<sequence length="106" mass="11325">MTVTYEVVNGVAWLTIDWLRAFLTADTARALLGPEAAELPIEVHALPNLRALNVVVHGILGEGVASSTRPDPRAKGLGEYLRSRVVPVPEDLLGRVRPPGPPGRAS</sequence>
<dbReference type="Pfam" id="PF23544">
    <property type="entry name" value="AtuA_ferredoxin"/>
    <property type="match status" value="1"/>
</dbReference>
<dbReference type="PANTHER" id="PTHR47585:SF1">
    <property type="entry name" value="DUF1446 DOMAIN-CONTAINING PROTEIN"/>
    <property type="match status" value="1"/>
</dbReference>
<dbReference type="RefSeq" id="WP_425568976.1">
    <property type="nucleotide sequence ID" value="NZ_BAABGT010000031.1"/>
</dbReference>
<gene>
    <name evidence="2" type="ORF">GCM10023175_25030</name>
</gene>
<dbReference type="InterPro" id="IPR056362">
    <property type="entry name" value="AtuA-like_ferredoxin_dom"/>
</dbReference>
<comment type="caution">
    <text evidence="2">The sequence shown here is derived from an EMBL/GenBank/DDBJ whole genome shotgun (WGS) entry which is preliminary data.</text>
</comment>